<sequence precursor="true">MIPIPIAVIASATSGGSTTATAIHDMVKPHSRSTVTKGASVGDSRPHPSARLDHAVTSGCSKEALTPNDTSRVTLHKPQGRRLFERTNAQAASIGTAVPARTTPQLHTGRLARHRPR</sequence>
<comment type="caution">
    <text evidence="2">The sequence shown here is derived from an EMBL/GenBank/DDBJ whole genome shotgun (WGS) entry which is preliminary data.</text>
</comment>
<protein>
    <submittedName>
        <fullName evidence="2">Uncharacterized protein</fullName>
    </submittedName>
</protein>
<evidence type="ECO:0000313" key="4">
    <source>
        <dbReference type="Proteomes" id="UP000294844"/>
    </source>
</evidence>
<name>A0A4R8SDJ7_9MYCO</name>
<organism evidence="2 5">
    <name type="scientific">Mycobacteroides salmoniphilum</name>
    <dbReference type="NCBI Taxonomy" id="404941"/>
    <lineage>
        <taxon>Bacteria</taxon>
        <taxon>Bacillati</taxon>
        <taxon>Actinomycetota</taxon>
        <taxon>Actinomycetes</taxon>
        <taxon>Mycobacteriales</taxon>
        <taxon>Mycobacteriaceae</taxon>
        <taxon>Mycobacteroides</taxon>
    </lineage>
</organism>
<evidence type="ECO:0000313" key="3">
    <source>
        <dbReference type="EMBL" id="TEA09272.1"/>
    </source>
</evidence>
<dbReference type="Proteomes" id="UP000295685">
    <property type="component" value="Unassembled WGS sequence"/>
</dbReference>
<dbReference type="EMBL" id="PECM01000001">
    <property type="protein sequence ID" value="TEA09272.1"/>
    <property type="molecule type" value="Genomic_DNA"/>
</dbReference>
<evidence type="ECO:0000256" key="1">
    <source>
        <dbReference type="SAM" id="MobiDB-lite"/>
    </source>
</evidence>
<dbReference type="AlphaFoldDB" id="A0A4R8SDJ7"/>
<reference evidence="4 5" key="1">
    <citation type="journal article" date="2019" name="Sci. Rep.">
        <title>Extended insight into the Mycobacterium chelonae-abscessus complex through whole genome sequencing of Mycobacterium salmoniphilum outbreak and Mycobacterium salmoniphilum-like strains.</title>
        <authorList>
            <person name="Behra P.R.K."/>
            <person name="Das S."/>
            <person name="Pettersson B.M.F."/>
            <person name="Shirreff L."/>
            <person name="DuCote T."/>
            <person name="Jacobsson K.G."/>
            <person name="Ennis D.G."/>
            <person name="Kirsebom L.A."/>
        </authorList>
    </citation>
    <scope>NUCLEOTIDE SEQUENCE [LARGE SCALE GENOMIC DNA]</scope>
    <source>
        <strain evidence="3 4">CCUG 60883</strain>
        <strain evidence="2 5">CCUG 60885</strain>
    </source>
</reference>
<accession>A0A4R8SDJ7</accession>
<dbReference type="EMBL" id="PECK01000006">
    <property type="protein sequence ID" value="TDZ93489.1"/>
    <property type="molecule type" value="Genomic_DNA"/>
</dbReference>
<dbReference type="Proteomes" id="UP000294844">
    <property type="component" value="Unassembled WGS sequence"/>
</dbReference>
<feature type="region of interest" description="Disordered" evidence="1">
    <location>
        <begin position="29"/>
        <end position="49"/>
    </location>
</feature>
<evidence type="ECO:0000313" key="5">
    <source>
        <dbReference type="Proteomes" id="UP000295685"/>
    </source>
</evidence>
<proteinExistence type="predicted"/>
<gene>
    <name evidence="3" type="ORF">CCUG60883_00033</name>
    <name evidence="2" type="ORF">CCUG60885_03092</name>
</gene>
<keyword evidence="4" id="KW-1185">Reference proteome</keyword>
<evidence type="ECO:0000313" key="2">
    <source>
        <dbReference type="EMBL" id="TDZ93489.1"/>
    </source>
</evidence>
<feature type="region of interest" description="Disordered" evidence="1">
    <location>
        <begin position="93"/>
        <end position="117"/>
    </location>
</feature>